<dbReference type="Proteomes" id="UP001166402">
    <property type="component" value="Unassembled WGS sequence"/>
</dbReference>
<organism evidence="1 2">
    <name type="scientific">Thermoanaerobacterium butyriciformans</name>
    <dbReference type="NCBI Taxonomy" id="1702242"/>
    <lineage>
        <taxon>Bacteria</taxon>
        <taxon>Bacillati</taxon>
        <taxon>Bacillota</taxon>
        <taxon>Clostridia</taxon>
        <taxon>Thermoanaerobacterales</taxon>
        <taxon>Thermoanaerobacteraceae</taxon>
        <taxon>Thermoanaerobacterium</taxon>
    </lineage>
</organism>
<protein>
    <submittedName>
        <fullName evidence="1">Uncharacterized protein</fullName>
    </submittedName>
</protein>
<evidence type="ECO:0000313" key="1">
    <source>
        <dbReference type="EMBL" id="MBP2071676.1"/>
    </source>
</evidence>
<comment type="caution">
    <text evidence="1">The sequence shown here is derived from an EMBL/GenBank/DDBJ whole genome shotgun (WGS) entry which is preliminary data.</text>
</comment>
<gene>
    <name evidence="1" type="ORF">J2Z80_001196</name>
</gene>
<name>A0ABS4NDB7_9THEO</name>
<accession>A0ABS4NDB7</accession>
<proteinExistence type="predicted"/>
<evidence type="ECO:0000313" key="2">
    <source>
        <dbReference type="Proteomes" id="UP001166402"/>
    </source>
</evidence>
<dbReference type="EMBL" id="JAGGLT010000011">
    <property type="protein sequence ID" value="MBP2071676.1"/>
    <property type="molecule type" value="Genomic_DNA"/>
</dbReference>
<sequence>MNIIIDVINLPLMKLNNTQINSNQKSFIQLYEITISYNWRMEIILEVNSPDAYFYK</sequence>
<keyword evidence="2" id="KW-1185">Reference proteome</keyword>
<reference evidence="1" key="1">
    <citation type="submission" date="2021-03" db="EMBL/GenBank/DDBJ databases">
        <title>Genomic Encyclopedia of Type Strains, Phase IV (KMG-IV): sequencing the most valuable type-strain genomes for metagenomic binning, comparative biology and taxonomic classification.</title>
        <authorList>
            <person name="Goeker M."/>
        </authorList>
    </citation>
    <scope>NUCLEOTIDE SEQUENCE</scope>
    <source>
        <strain evidence="1">DSM 101588</strain>
    </source>
</reference>